<gene>
    <name evidence="2" type="ORF">PGTUg99_018585</name>
</gene>
<organism evidence="2 3">
    <name type="scientific">Puccinia graminis f. sp. tritici</name>
    <dbReference type="NCBI Taxonomy" id="56615"/>
    <lineage>
        <taxon>Eukaryota</taxon>
        <taxon>Fungi</taxon>
        <taxon>Dikarya</taxon>
        <taxon>Basidiomycota</taxon>
        <taxon>Pucciniomycotina</taxon>
        <taxon>Pucciniomycetes</taxon>
        <taxon>Pucciniales</taxon>
        <taxon>Pucciniaceae</taxon>
        <taxon>Puccinia</taxon>
    </lineage>
</organism>
<proteinExistence type="predicted"/>
<keyword evidence="1" id="KW-0732">Signal</keyword>
<evidence type="ECO:0000313" key="3">
    <source>
        <dbReference type="Proteomes" id="UP000325313"/>
    </source>
</evidence>
<dbReference type="AlphaFoldDB" id="A0A5B0SHW8"/>
<dbReference type="EMBL" id="VDEP01000008">
    <property type="protein sequence ID" value="KAA1137472.1"/>
    <property type="molecule type" value="Genomic_DNA"/>
</dbReference>
<sequence length="248" mass="28201">MKAFAFLSGLDQLLLAFWSAAVRSLALKISPFELEGIGTGANQRILSLKIVPLPARDIQPISSFRICMSTGYDREVPIRFPTVMEADDCGIWDRHKFVDQKIKLLEFDFGSTVGKGYLFYLSVSHFRAPERNAKPDRSIQSIVPFPPATQERHDGSHFSPDEYYHQLIHPPPARLNSSITPIITDIAPPTKQVSFSLRMIELDFRYVQRDEPTFDDQMFLGSCLSVYISGFLVSRRERSELTVPGWMI</sequence>
<reference evidence="2 3" key="1">
    <citation type="submission" date="2019-05" db="EMBL/GenBank/DDBJ databases">
        <title>Emergence of the Ug99 lineage of the wheat stem rust pathogen through somatic hybridization.</title>
        <authorList>
            <person name="Li F."/>
            <person name="Upadhyaya N.M."/>
            <person name="Sperschneider J."/>
            <person name="Matny O."/>
            <person name="Nguyen-Phuc H."/>
            <person name="Mago R."/>
            <person name="Raley C."/>
            <person name="Miller M.E."/>
            <person name="Silverstein K.A.T."/>
            <person name="Henningsen E."/>
            <person name="Hirsch C.D."/>
            <person name="Visser B."/>
            <person name="Pretorius Z.A."/>
            <person name="Steffenson B.J."/>
            <person name="Schwessinger B."/>
            <person name="Dodds P.N."/>
            <person name="Figueroa M."/>
        </authorList>
    </citation>
    <scope>NUCLEOTIDE SEQUENCE [LARGE SCALE GENOMIC DNA]</scope>
    <source>
        <strain evidence="2 3">Ug99</strain>
    </source>
</reference>
<feature type="signal peptide" evidence="1">
    <location>
        <begin position="1"/>
        <end position="26"/>
    </location>
</feature>
<name>A0A5B0SHW8_PUCGR</name>
<evidence type="ECO:0000256" key="1">
    <source>
        <dbReference type="SAM" id="SignalP"/>
    </source>
</evidence>
<accession>A0A5B0SHW8</accession>
<comment type="caution">
    <text evidence="2">The sequence shown here is derived from an EMBL/GenBank/DDBJ whole genome shotgun (WGS) entry which is preliminary data.</text>
</comment>
<dbReference type="Proteomes" id="UP000325313">
    <property type="component" value="Unassembled WGS sequence"/>
</dbReference>
<evidence type="ECO:0000313" key="2">
    <source>
        <dbReference type="EMBL" id="KAA1137472.1"/>
    </source>
</evidence>
<protein>
    <submittedName>
        <fullName evidence="2">Uncharacterized protein</fullName>
    </submittedName>
</protein>
<feature type="chain" id="PRO_5022891168" evidence="1">
    <location>
        <begin position="27"/>
        <end position="248"/>
    </location>
</feature>